<keyword evidence="2" id="KW-1185">Reference proteome</keyword>
<dbReference type="Proteomes" id="UP000660381">
    <property type="component" value="Unassembled WGS sequence"/>
</dbReference>
<evidence type="ECO:0000313" key="1">
    <source>
        <dbReference type="EMBL" id="MBD2695145.1"/>
    </source>
</evidence>
<feature type="non-terminal residue" evidence="1">
    <location>
        <position position="1"/>
    </location>
</feature>
<organism evidence="1 2">
    <name type="scientific">Anabaena catenula FACHB-362</name>
    <dbReference type="NCBI Taxonomy" id="2692877"/>
    <lineage>
        <taxon>Bacteria</taxon>
        <taxon>Bacillati</taxon>
        <taxon>Cyanobacteriota</taxon>
        <taxon>Cyanophyceae</taxon>
        <taxon>Nostocales</taxon>
        <taxon>Nostocaceae</taxon>
        <taxon>Anabaena</taxon>
    </lineage>
</organism>
<accession>A0ABR8JCF8</accession>
<gene>
    <name evidence="1" type="ORF">H6G68_26030</name>
</gene>
<reference evidence="1 2" key="1">
    <citation type="journal article" date="2020" name="ISME J.">
        <title>Comparative genomics reveals insights into cyanobacterial evolution and habitat adaptation.</title>
        <authorList>
            <person name="Chen M.Y."/>
            <person name="Teng W.K."/>
            <person name="Zhao L."/>
            <person name="Hu C.X."/>
            <person name="Zhou Y.K."/>
            <person name="Han B.P."/>
            <person name="Song L.R."/>
            <person name="Shu W.S."/>
        </authorList>
    </citation>
    <scope>NUCLEOTIDE SEQUENCE [LARGE SCALE GENOMIC DNA]</scope>
    <source>
        <strain evidence="1 2">FACHB-362</strain>
    </source>
</reference>
<dbReference type="EMBL" id="JACJTQ010000083">
    <property type="protein sequence ID" value="MBD2695145.1"/>
    <property type="molecule type" value="Genomic_DNA"/>
</dbReference>
<sequence length="54" mass="6162">DLILLRQVHSQVFATVDTLQRKLDLINTGTQQAKATEFPSSREVFYENIIDLAN</sequence>
<proteinExistence type="predicted"/>
<evidence type="ECO:0000313" key="2">
    <source>
        <dbReference type="Proteomes" id="UP000660381"/>
    </source>
</evidence>
<protein>
    <submittedName>
        <fullName evidence="1">Uncharacterized protein</fullName>
    </submittedName>
</protein>
<name>A0ABR8JCF8_9NOST</name>
<comment type="caution">
    <text evidence="1">The sequence shown here is derived from an EMBL/GenBank/DDBJ whole genome shotgun (WGS) entry which is preliminary data.</text>
</comment>